<comment type="caution">
    <text evidence="2">The sequence shown here is derived from an EMBL/GenBank/DDBJ whole genome shotgun (WGS) entry which is preliminary data.</text>
</comment>
<dbReference type="EMBL" id="PETS01000139">
    <property type="protein sequence ID" value="PIV50305.1"/>
    <property type="molecule type" value="Genomic_DNA"/>
</dbReference>
<reference evidence="3" key="1">
    <citation type="submission" date="2017-09" db="EMBL/GenBank/DDBJ databases">
        <title>Depth-based differentiation of microbial function through sediment-hosted aquifers and enrichment of novel symbionts in the deep terrestrial subsurface.</title>
        <authorList>
            <person name="Probst A.J."/>
            <person name="Ladd B."/>
            <person name="Jarett J.K."/>
            <person name="Geller-Mcgrath D.E."/>
            <person name="Sieber C.M.K."/>
            <person name="Emerson J.B."/>
            <person name="Anantharaman K."/>
            <person name="Thomas B.C."/>
            <person name="Malmstrom R."/>
            <person name="Stieglmeier M."/>
            <person name="Klingl A."/>
            <person name="Woyke T."/>
            <person name="Ryan C.M."/>
            <person name="Banfield J.F."/>
        </authorList>
    </citation>
    <scope>NUCLEOTIDE SEQUENCE [LARGE SCALE GENOMIC DNA]</scope>
</reference>
<protein>
    <submittedName>
        <fullName evidence="2">Uncharacterized protein</fullName>
    </submittedName>
</protein>
<feature type="region of interest" description="Disordered" evidence="1">
    <location>
        <begin position="1"/>
        <end position="25"/>
    </location>
</feature>
<evidence type="ECO:0000256" key="1">
    <source>
        <dbReference type="SAM" id="MobiDB-lite"/>
    </source>
</evidence>
<organism evidence="2 3">
    <name type="scientific">Candidatus Falkowbacteria bacterium CG02_land_8_20_14_3_00_36_14</name>
    <dbReference type="NCBI Taxonomy" id="1974560"/>
    <lineage>
        <taxon>Bacteria</taxon>
        <taxon>Candidatus Falkowiibacteriota</taxon>
    </lineage>
</organism>
<feature type="compositionally biased region" description="Basic residues" evidence="1">
    <location>
        <begin position="1"/>
        <end position="11"/>
    </location>
</feature>
<accession>A0A2M7DKJ9</accession>
<sequence>MLRQRRSRKPNARAGKKEGGWGEDPEGVALRPYGVKIFARPRLEPVCLWRIPIFPPPPNFVFRKAKCAAKKKDVVFTLPSRARTTNLPPLLS</sequence>
<gene>
    <name evidence="2" type="ORF">COS18_05390</name>
</gene>
<dbReference type="AlphaFoldDB" id="A0A2M7DKJ9"/>
<evidence type="ECO:0000313" key="3">
    <source>
        <dbReference type="Proteomes" id="UP000228896"/>
    </source>
</evidence>
<proteinExistence type="predicted"/>
<dbReference type="Proteomes" id="UP000228896">
    <property type="component" value="Unassembled WGS sequence"/>
</dbReference>
<evidence type="ECO:0000313" key="2">
    <source>
        <dbReference type="EMBL" id="PIV50305.1"/>
    </source>
</evidence>
<name>A0A2M7DKJ9_9BACT</name>